<gene>
    <name evidence="1" type="ORF">ACFP56_00020</name>
</gene>
<evidence type="ECO:0000313" key="2">
    <source>
        <dbReference type="Proteomes" id="UP001596233"/>
    </source>
</evidence>
<name>A0ABW1UZU9_9BACL</name>
<keyword evidence="2" id="KW-1185">Reference proteome</keyword>
<dbReference type="RefSeq" id="WP_379229740.1">
    <property type="nucleotide sequence ID" value="NZ_JBHSTE010000001.1"/>
</dbReference>
<sequence>MENKVTLDCMSKYGWKNVRGGIYFSPNDFLVYEKLIINSKQKELEFFIEKPSNVTESHLQRVLKGSNRSN</sequence>
<accession>A0ABW1UZU9</accession>
<evidence type="ECO:0000313" key="1">
    <source>
        <dbReference type="EMBL" id="MFC6330992.1"/>
    </source>
</evidence>
<reference evidence="2" key="1">
    <citation type="journal article" date="2019" name="Int. J. Syst. Evol. Microbiol.">
        <title>The Global Catalogue of Microorganisms (GCM) 10K type strain sequencing project: providing services to taxonomists for standard genome sequencing and annotation.</title>
        <authorList>
            <consortium name="The Broad Institute Genomics Platform"/>
            <consortium name="The Broad Institute Genome Sequencing Center for Infectious Disease"/>
            <person name="Wu L."/>
            <person name="Ma J."/>
        </authorList>
    </citation>
    <scope>NUCLEOTIDE SEQUENCE [LARGE SCALE GENOMIC DNA]</scope>
    <source>
        <strain evidence="2">PCU 280</strain>
    </source>
</reference>
<dbReference type="EMBL" id="JBHSTE010000001">
    <property type="protein sequence ID" value="MFC6330992.1"/>
    <property type="molecule type" value="Genomic_DNA"/>
</dbReference>
<protein>
    <submittedName>
        <fullName evidence="1">Uncharacterized protein</fullName>
    </submittedName>
</protein>
<organism evidence="1 2">
    <name type="scientific">Paenibacillus septentrionalis</name>
    <dbReference type="NCBI Taxonomy" id="429342"/>
    <lineage>
        <taxon>Bacteria</taxon>
        <taxon>Bacillati</taxon>
        <taxon>Bacillota</taxon>
        <taxon>Bacilli</taxon>
        <taxon>Bacillales</taxon>
        <taxon>Paenibacillaceae</taxon>
        <taxon>Paenibacillus</taxon>
    </lineage>
</organism>
<comment type="caution">
    <text evidence="1">The sequence shown here is derived from an EMBL/GenBank/DDBJ whole genome shotgun (WGS) entry which is preliminary data.</text>
</comment>
<proteinExistence type="predicted"/>
<dbReference type="Proteomes" id="UP001596233">
    <property type="component" value="Unassembled WGS sequence"/>
</dbReference>